<evidence type="ECO:0000313" key="10">
    <source>
        <dbReference type="EMBL" id="CAF1294758.1"/>
    </source>
</evidence>
<feature type="non-terminal residue" evidence="10">
    <location>
        <position position="1"/>
    </location>
</feature>
<evidence type="ECO:0000256" key="3">
    <source>
        <dbReference type="ARBA" id="ARBA00022448"/>
    </source>
</evidence>
<dbReference type="InterPro" id="IPR050391">
    <property type="entry name" value="Mito_Metabolite_Transporter"/>
</dbReference>
<dbReference type="Pfam" id="PF00153">
    <property type="entry name" value="Mito_carr"/>
    <property type="match status" value="1"/>
</dbReference>
<evidence type="ECO:0000313" key="12">
    <source>
        <dbReference type="Proteomes" id="UP000663864"/>
    </source>
</evidence>
<evidence type="ECO:0000256" key="8">
    <source>
        <dbReference type="PROSITE-ProRule" id="PRU00282"/>
    </source>
</evidence>
<comment type="similarity">
    <text evidence="2 9">Belongs to the mitochondrial carrier (TC 2.A.29) family.</text>
</comment>
<evidence type="ECO:0000256" key="7">
    <source>
        <dbReference type="ARBA" id="ARBA00023136"/>
    </source>
</evidence>
<dbReference type="InterPro" id="IPR023395">
    <property type="entry name" value="MCP_dom_sf"/>
</dbReference>
<proteinExistence type="inferred from homology"/>
<dbReference type="Gene3D" id="1.50.40.10">
    <property type="entry name" value="Mitochondrial carrier domain"/>
    <property type="match status" value="1"/>
</dbReference>
<name>A0A815DD83_9BILA</name>
<evidence type="ECO:0000256" key="2">
    <source>
        <dbReference type="ARBA" id="ARBA00006375"/>
    </source>
</evidence>
<sequence length="81" mass="9012">LIATTAVNPADVIKTRIMCDSTSNNSLYKGPIDCVYRTMTREGPMAFMKGWLPNYLRIGPHTLVSLPLAEFIRKSFGADSF</sequence>
<evidence type="ECO:0000256" key="6">
    <source>
        <dbReference type="ARBA" id="ARBA00022989"/>
    </source>
</evidence>
<protein>
    <submittedName>
        <fullName evidence="10">Uncharacterized protein</fullName>
    </submittedName>
</protein>
<keyword evidence="4 8" id="KW-0812">Transmembrane</keyword>
<keyword evidence="7 8" id="KW-0472">Membrane</keyword>
<dbReference type="GO" id="GO:0016020">
    <property type="term" value="C:membrane"/>
    <property type="evidence" value="ECO:0007669"/>
    <property type="project" value="UniProtKB-SubCell"/>
</dbReference>
<evidence type="ECO:0000256" key="5">
    <source>
        <dbReference type="ARBA" id="ARBA00022737"/>
    </source>
</evidence>
<comment type="subcellular location">
    <subcellularLocation>
        <location evidence="1">Membrane</location>
        <topology evidence="1">Multi-pass membrane protein</topology>
    </subcellularLocation>
</comment>
<gene>
    <name evidence="11" type="ORF">JBS370_LOCUS17358</name>
    <name evidence="10" type="ORF">ZHD862_LOCUS27641</name>
</gene>
<dbReference type="Proteomes" id="UP000663864">
    <property type="component" value="Unassembled WGS sequence"/>
</dbReference>
<dbReference type="InterPro" id="IPR018108">
    <property type="entry name" value="MCP_transmembrane"/>
</dbReference>
<dbReference type="EMBL" id="CAJNOT010002208">
    <property type="protein sequence ID" value="CAF1294758.1"/>
    <property type="molecule type" value="Genomic_DNA"/>
</dbReference>
<dbReference type="EMBL" id="CAJOBD010001850">
    <property type="protein sequence ID" value="CAF3836072.1"/>
    <property type="molecule type" value="Genomic_DNA"/>
</dbReference>
<evidence type="ECO:0000256" key="1">
    <source>
        <dbReference type="ARBA" id="ARBA00004141"/>
    </source>
</evidence>
<reference evidence="10" key="1">
    <citation type="submission" date="2021-02" db="EMBL/GenBank/DDBJ databases">
        <authorList>
            <person name="Nowell W R."/>
        </authorList>
    </citation>
    <scope>NUCLEOTIDE SEQUENCE</scope>
</reference>
<comment type="caution">
    <text evidence="10">The sequence shown here is derived from an EMBL/GenBank/DDBJ whole genome shotgun (WGS) entry which is preliminary data.</text>
</comment>
<organism evidence="10 12">
    <name type="scientific">Rotaria sordida</name>
    <dbReference type="NCBI Taxonomy" id="392033"/>
    <lineage>
        <taxon>Eukaryota</taxon>
        <taxon>Metazoa</taxon>
        <taxon>Spiralia</taxon>
        <taxon>Gnathifera</taxon>
        <taxon>Rotifera</taxon>
        <taxon>Eurotatoria</taxon>
        <taxon>Bdelloidea</taxon>
        <taxon>Philodinida</taxon>
        <taxon>Philodinidae</taxon>
        <taxon>Rotaria</taxon>
    </lineage>
</organism>
<dbReference type="PANTHER" id="PTHR45618">
    <property type="entry name" value="MITOCHONDRIAL DICARBOXYLATE CARRIER-RELATED"/>
    <property type="match status" value="1"/>
</dbReference>
<evidence type="ECO:0000256" key="4">
    <source>
        <dbReference type="ARBA" id="ARBA00022692"/>
    </source>
</evidence>
<dbReference type="PROSITE" id="PS50920">
    <property type="entry name" value="SOLCAR"/>
    <property type="match status" value="1"/>
</dbReference>
<evidence type="ECO:0000256" key="9">
    <source>
        <dbReference type="RuleBase" id="RU000488"/>
    </source>
</evidence>
<feature type="repeat" description="Solcar" evidence="8">
    <location>
        <begin position="1"/>
        <end position="75"/>
    </location>
</feature>
<keyword evidence="3 9" id="KW-0813">Transport</keyword>
<dbReference type="AlphaFoldDB" id="A0A815DD83"/>
<dbReference type="Proteomes" id="UP000663836">
    <property type="component" value="Unassembled WGS sequence"/>
</dbReference>
<keyword evidence="5" id="KW-0677">Repeat</keyword>
<accession>A0A815DD83</accession>
<keyword evidence="6" id="KW-1133">Transmembrane helix</keyword>
<dbReference type="SUPFAM" id="SSF103506">
    <property type="entry name" value="Mitochondrial carrier"/>
    <property type="match status" value="1"/>
</dbReference>
<evidence type="ECO:0000313" key="11">
    <source>
        <dbReference type="EMBL" id="CAF3836072.1"/>
    </source>
</evidence>